<dbReference type="eggNOG" id="COG3090">
    <property type="taxonomic scope" value="Bacteria"/>
</dbReference>
<accession>F2JVB0</accession>
<dbReference type="Proteomes" id="UP000001062">
    <property type="component" value="Chromosome"/>
</dbReference>
<dbReference type="OrthoDB" id="2085311at2"/>
<dbReference type="GO" id="GO:0005886">
    <property type="term" value="C:plasma membrane"/>
    <property type="evidence" value="ECO:0007669"/>
    <property type="project" value="UniProtKB-SubCell"/>
</dbReference>
<reference evidence="11 12" key="1">
    <citation type="journal article" date="2012" name="Stand. Genomic Sci.">
        <title>Complete genome sequence of the melanogenic marine bacterium Marinomonas mediterranea type strain (MMB-1(T)).</title>
        <authorList>
            <person name="Lucas-Elio P."/>
            <person name="Goodwin L."/>
            <person name="Woyke T."/>
            <person name="Pitluck S."/>
            <person name="Nolan M."/>
            <person name="Kyrpides N.C."/>
            <person name="Detter J.C."/>
            <person name="Copeland A."/>
            <person name="Teshima H."/>
            <person name="Bruce D."/>
            <person name="Detter C."/>
            <person name="Tapia R."/>
            <person name="Han S."/>
            <person name="Land M.L."/>
            <person name="Ivanova N."/>
            <person name="Mikhailova N."/>
            <person name="Johnston A.W."/>
            <person name="Sanchez-Amat A."/>
        </authorList>
    </citation>
    <scope>NUCLEOTIDE SEQUENCE [LARGE SCALE GENOMIC DNA]</scope>
    <source>
        <strain evidence="12">ATCC 700492 / JCM 21426 / NBRC 103028 / MMB-1</strain>
    </source>
</reference>
<proteinExistence type="inferred from homology"/>
<comment type="subunit">
    <text evidence="9">The complex comprises the extracytoplasmic solute receptor protein and the two transmembrane proteins.</text>
</comment>
<dbReference type="PATRIC" id="fig|717774.3.peg.65"/>
<dbReference type="AlphaFoldDB" id="F2JVB0"/>
<dbReference type="KEGG" id="mme:Marme_0062"/>
<evidence type="ECO:0000256" key="2">
    <source>
        <dbReference type="ARBA" id="ARBA00022448"/>
    </source>
</evidence>
<dbReference type="InterPro" id="IPR007387">
    <property type="entry name" value="TRAP_DctQ"/>
</dbReference>
<keyword evidence="5 9" id="KW-0812">Transmembrane</keyword>
<dbReference type="PANTHER" id="PTHR35011:SF11">
    <property type="entry name" value="TRAP TRANSPORTER SMALL PERMEASE PROTEIN"/>
    <property type="match status" value="1"/>
</dbReference>
<evidence type="ECO:0000259" key="10">
    <source>
        <dbReference type="Pfam" id="PF04290"/>
    </source>
</evidence>
<dbReference type="HOGENOM" id="CLU_086356_9_1_6"/>
<gene>
    <name evidence="11" type="ordered locus">Marme_0062</name>
</gene>
<feature type="transmembrane region" description="Helical" evidence="9">
    <location>
        <begin position="95"/>
        <end position="116"/>
    </location>
</feature>
<evidence type="ECO:0000256" key="3">
    <source>
        <dbReference type="ARBA" id="ARBA00022475"/>
    </source>
</evidence>
<feature type="domain" description="Tripartite ATP-independent periplasmic transporters DctQ component" evidence="10">
    <location>
        <begin position="34"/>
        <end position="162"/>
    </location>
</feature>
<keyword evidence="4 9" id="KW-0997">Cell inner membrane</keyword>
<sequence>MKSTSKKVPLVERVLDALAFVATNLAGAMIVVLVMSFGWLVFGRYVLNDTPTWVEQMAMLLIVGITFLAAAVGIYERTHLSVEMITLVISKKVALFIECIINLLLAAFGFALAWYTNDLMSFTQFQKIPLLGISESYRYLPVVISGGLIFIFSLYRAYQGLTGLFNPSSKNNELGGQ</sequence>
<dbReference type="STRING" id="717774.Marme_0062"/>
<evidence type="ECO:0000256" key="4">
    <source>
        <dbReference type="ARBA" id="ARBA00022519"/>
    </source>
</evidence>
<protein>
    <recommendedName>
        <fullName evidence="9">TRAP transporter small permease protein</fullName>
    </recommendedName>
</protein>
<organism evidence="11 12">
    <name type="scientific">Marinomonas mediterranea (strain ATCC 700492 / JCM 21426 / NBRC 103028 / MMB-1)</name>
    <dbReference type="NCBI Taxonomy" id="717774"/>
    <lineage>
        <taxon>Bacteria</taxon>
        <taxon>Pseudomonadati</taxon>
        <taxon>Pseudomonadota</taxon>
        <taxon>Gammaproteobacteria</taxon>
        <taxon>Oceanospirillales</taxon>
        <taxon>Oceanospirillaceae</taxon>
        <taxon>Marinomonas</taxon>
    </lineage>
</organism>
<evidence type="ECO:0000256" key="1">
    <source>
        <dbReference type="ARBA" id="ARBA00004429"/>
    </source>
</evidence>
<evidence type="ECO:0000256" key="6">
    <source>
        <dbReference type="ARBA" id="ARBA00022989"/>
    </source>
</evidence>
<dbReference type="PANTHER" id="PTHR35011">
    <property type="entry name" value="2,3-DIKETO-L-GULONATE TRAP TRANSPORTER SMALL PERMEASE PROTEIN YIAM"/>
    <property type="match status" value="1"/>
</dbReference>
<dbReference type="GO" id="GO:0015740">
    <property type="term" value="P:C4-dicarboxylate transport"/>
    <property type="evidence" value="ECO:0007669"/>
    <property type="project" value="TreeGrafter"/>
</dbReference>
<comment type="subcellular location">
    <subcellularLocation>
        <location evidence="1 9">Cell inner membrane</location>
        <topology evidence="1 9">Multi-pass membrane protein</topology>
    </subcellularLocation>
</comment>
<feature type="transmembrane region" description="Helical" evidence="9">
    <location>
        <begin position="136"/>
        <end position="155"/>
    </location>
</feature>
<feature type="transmembrane region" description="Helical" evidence="9">
    <location>
        <begin position="21"/>
        <end position="42"/>
    </location>
</feature>
<dbReference type="Pfam" id="PF04290">
    <property type="entry name" value="DctQ"/>
    <property type="match status" value="1"/>
</dbReference>
<keyword evidence="12" id="KW-1185">Reference proteome</keyword>
<evidence type="ECO:0000256" key="9">
    <source>
        <dbReference type="RuleBase" id="RU369079"/>
    </source>
</evidence>
<evidence type="ECO:0000313" key="11">
    <source>
        <dbReference type="EMBL" id="ADZ89368.1"/>
    </source>
</evidence>
<evidence type="ECO:0000256" key="5">
    <source>
        <dbReference type="ARBA" id="ARBA00022692"/>
    </source>
</evidence>
<comment type="similarity">
    <text evidence="8 9">Belongs to the TRAP transporter small permease family.</text>
</comment>
<evidence type="ECO:0000256" key="7">
    <source>
        <dbReference type="ARBA" id="ARBA00023136"/>
    </source>
</evidence>
<dbReference type="InterPro" id="IPR055348">
    <property type="entry name" value="DctQ"/>
</dbReference>
<dbReference type="GO" id="GO:0022857">
    <property type="term" value="F:transmembrane transporter activity"/>
    <property type="evidence" value="ECO:0007669"/>
    <property type="project" value="UniProtKB-UniRule"/>
</dbReference>
<name>F2JVB0_MARM1</name>
<feature type="transmembrane region" description="Helical" evidence="9">
    <location>
        <begin position="57"/>
        <end position="75"/>
    </location>
</feature>
<keyword evidence="3" id="KW-1003">Cell membrane</keyword>
<keyword evidence="6 9" id="KW-1133">Transmembrane helix</keyword>
<dbReference type="EMBL" id="CP002583">
    <property type="protein sequence ID" value="ADZ89368.1"/>
    <property type="molecule type" value="Genomic_DNA"/>
</dbReference>
<evidence type="ECO:0000313" key="12">
    <source>
        <dbReference type="Proteomes" id="UP000001062"/>
    </source>
</evidence>
<dbReference type="RefSeq" id="WP_013659275.1">
    <property type="nucleotide sequence ID" value="NC_015276.1"/>
</dbReference>
<comment type="function">
    <text evidence="9">Part of the tripartite ATP-independent periplasmic (TRAP) transport system.</text>
</comment>
<evidence type="ECO:0000256" key="8">
    <source>
        <dbReference type="ARBA" id="ARBA00038436"/>
    </source>
</evidence>
<keyword evidence="2 9" id="KW-0813">Transport</keyword>
<keyword evidence="7 9" id="KW-0472">Membrane</keyword>